<dbReference type="OrthoDB" id="5337378at2759"/>
<dbReference type="GO" id="GO:0005524">
    <property type="term" value="F:ATP binding"/>
    <property type="evidence" value="ECO:0007669"/>
    <property type="project" value="UniProtKB-KW"/>
</dbReference>
<evidence type="ECO:0000313" key="7">
    <source>
        <dbReference type="EMBL" id="CAD8111438.1"/>
    </source>
</evidence>
<organism evidence="7 8">
    <name type="scientific">Paramecium sonneborni</name>
    <dbReference type="NCBI Taxonomy" id="65129"/>
    <lineage>
        <taxon>Eukaryota</taxon>
        <taxon>Sar</taxon>
        <taxon>Alveolata</taxon>
        <taxon>Ciliophora</taxon>
        <taxon>Intramacronucleata</taxon>
        <taxon>Oligohymenophorea</taxon>
        <taxon>Peniculida</taxon>
        <taxon>Parameciidae</taxon>
        <taxon>Paramecium</taxon>
    </lineage>
</organism>
<evidence type="ECO:0000313" key="8">
    <source>
        <dbReference type="Proteomes" id="UP000692954"/>
    </source>
</evidence>
<evidence type="ECO:0000256" key="1">
    <source>
        <dbReference type="ARBA" id="ARBA00022679"/>
    </source>
</evidence>
<dbReference type="InterPro" id="IPR045269">
    <property type="entry name" value="Atg1-like"/>
</dbReference>
<proteinExistence type="predicted"/>
<gene>
    <name evidence="7" type="ORF">PSON_ATCC_30995.1.T0980066</name>
</gene>
<dbReference type="PANTHER" id="PTHR24348">
    <property type="entry name" value="SERINE/THREONINE-PROTEIN KINASE UNC-51-RELATED"/>
    <property type="match status" value="1"/>
</dbReference>
<keyword evidence="4" id="KW-0067">ATP-binding</keyword>
<dbReference type="GO" id="GO:0000407">
    <property type="term" value="C:phagophore assembly site"/>
    <property type="evidence" value="ECO:0007669"/>
    <property type="project" value="TreeGrafter"/>
</dbReference>
<feature type="coiled-coil region" evidence="5">
    <location>
        <begin position="114"/>
        <end position="141"/>
    </location>
</feature>
<dbReference type="GO" id="GO:0005776">
    <property type="term" value="C:autophagosome"/>
    <property type="evidence" value="ECO:0007669"/>
    <property type="project" value="TreeGrafter"/>
</dbReference>
<dbReference type="GO" id="GO:0010506">
    <property type="term" value="P:regulation of autophagy"/>
    <property type="evidence" value="ECO:0007669"/>
    <property type="project" value="InterPro"/>
</dbReference>
<name>A0A8S1Q7F2_9CILI</name>
<dbReference type="PROSITE" id="PS00108">
    <property type="entry name" value="PROTEIN_KINASE_ST"/>
    <property type="match status" value="1"/>
</dbReference>
<comment type="caution">
    <text evidence="7">The sequence shown here is derived from an EMBL/GenBank/DDBJ whole genome shotgun (WGS) entry which is preliminary data.</text>
</comment>
<dbReference type="EMBL" id="CAJJDN010000098">
    <property type="protein sequence ID" value="CAD8111438.1"/>
    <property type="molecule type" value="Genomic_DNA"/>
</dbReference>
<dbReference type="InterPro" id="IPR000719">
    <property type="entry name" value="Prot_kinase_dom"/>
</dbReference>
<dbReference type="PANTHER" id="PTHR24348:SF22">
    <property type="entry name" value="NON-SPECIFIC SERINE_THREONINE PROTEIN KINASE"/>
    <property type="match status" value="1"/>
</dbReference>
<evidence type="ECO:0000256" key="5">
    <source>
        <dbReference type="SAM" id="Coils"/>
    </source>
</evidence>
<dbReference type="Proteomes" id="UP000692954">
    <property type="component" value="Unassembled WGS sequence"/>
</dbReference>
<dbReference type="InterPro" id="IPR008271">
    <property type="entry name" value="Ser/Thr_kinase_AS"/>
</dbReference>
<dbReference type="GO" id="GO:0016020">
    <property type="term" value="C:membrane"/>
    <property type="evidence" value="ECO:0007669"/>
    <property type="project" value="TreeGrafter"/>
</dbReference>
<dbReference type="GO" id="GO:0004674">
    <property type="term" value="F:protein serine/threonine kinase activity"/>
    <property type="evidence" value="ECO:0007669"/>
    <property type="project" value="InterPro"/>
</dbReference>
<reference evidence="7" key="1">
    <citation type="submission" date="2021-01" db="EMBL/GenBank/DDBJ databases">
        <authorList>
            <consortium name="Genoscope - CEA"/>
            <person name="William W."/>
        </authorList>
    </citation>
    <scope>NUCLEOTIDE SEQUENCE</scope>
</reference>
<feature type="domain" description="Protein kinase" evidence="6">
    <location>
        <begin position="74"/>
        <end position="353"/>
    </location>
</feature>
<dbReference type="GO" id="GO:0005829">
    <property type="term" value="C:cytosol"/>
    <property type="evidence" value="ECO:0007669"/>
    <property type="project" value="TreeGrafter"/>
</dbReference>
<keyword evidence="2" id="KW-0547">Nucleotide-binding</keyword>
<evidence type="ECO:0000256" key="4">
    <source>
        <dbReference type="ARBA" id="ARBA00022840"/>
    </source>
</evidence>
<keyword evidence="1" id="KW-0808">Transferase</keyword>
<dbReference type="Pfam" id="PF00069">
    <property type="entry name" value="Pkinase"/>
    <property type="match status" value="1"/>
</dbReference>
<keyword evidence="8" id="KW-1185">Reference proteome</keyword>
<evidence type="ECO:0000256" key="3">
    <source>
        <dbReference type="ARBA" id="ARBA00022777"/>
    </source>
</evidence>
<dbReference type="PROSITE" id="PS50011">
    <property type="entry name" value="PROTEIN_KINASE_DOM"/>
    <property type="match status" value="1"/>
</dbReference>
<protein>
    <recommendedName>
        <fullName evidence="6">Protein kinase domain-containing protein</fullName>
    </recommendedName>
</protein>
<evidence type="ECO:0000259" key="6">
    <source>
        <dbReference type="PROSITE" id="PS50011"/>
    </source>
</evidence>
<dbReference type="AlphaFoldDB" id="A0A8S1Q7F2"/>
<evidence type="ECO:0000256" key="2">
    <source>
        <dbReference type="ARBA" id="ARBA00022741"/>
    </source>
</evidence>
<sequence length="594" mass="70967">MLYQTQRQIGYFQSFIKIRLYLDKDLNLFLLLLLGSRNLENRFLIKKKQIIYFYYRSELIMSNNNRLIIGDYTVKLDEILGSGSFGNAYKCYKNNNKNVEYCMKIIQKTFNTDQKKEKNQKRQLEAEIQTFQQLKNEECENLVKMIDIIDQPSQLCIVMELCEYDLSKELNMIKESQTWLSRLEIVDLIKQILKGAIVLIRNHIIHRDIKPQNILVKIINKGQQNQRKIYKIADFGFTKYLDDVYAKANLTRVGTLVYCAPEILKGKEFSCKCDIYSYGILLHQITYEFTFPNNYVNQNQMKTFVLSIQDKPYQCPKLQGPYGDEICNLIERMLIYDQDKRLSFEELESHKIMTMPSPILKDSIFLPIERNYNQKDYQKEIQRNEQEKFSRLHLLIDIFYRKFLLCKWFIDFMKQTLVLNNIYFLILQQLVELIGFEQLNYGFAMINVIINDFEPTILNDNDIPQLIQLLNSYLNKSQENATYLNLHKNILQEYHKIKKTVEEDFNALILLKIQKDWNYNQDEFRLLNQAKTKKLSIQKCCQVLQEFTNQLVINDWISKCDKQTKERLETIKKIDTQFQIAHYRIINPDDIFKI</sequence>
<dbReference type="GO" id="GO:0000045">
    <property type="term" value="P:autophagosome assembly"/>
    <property type="evidence" value="ECO:0007669"/>
    <property type="project" value="TreeGrafter"/>
</dbReference>
<keyword evidence="5" id="KW-0175">Coiled coil</keyword>
<dbReference type="SMART" id="SM00220">
    <property type="entry name" value="S_TKc"/>
    <property type="match status" value="1"/>
</dbReference>
<keyword evidence="3" id="KW-0418">Kinase</keyword>
<accession>A0A8S1Q7F2</accession>